<evidence type="ECO:0000313" key="2">
    <source>
        <dbReference type="Proteomes" id="UP000034085"/>
    </source>
</evidence>
<dbReference type="RefSeq" id="WP_046493333.1">
    <property type="nucleotide sequence ID" value="NZ_CP011132.1"/>
</dbReference>
<dbReference type="OrthoDB" id="7063746at2"/>
<dbReference type="HOGENOM" id="CLU_818104_0_0_6"/>
<dbReference type="Proteomes" id="UP000034085">
    <property type="component" value="Chromosome"/>
</dbReference>
<organism evidence="1 2">
    <name type="scientific">Citrobacter amalonaticus Y19</name>
    <dbReference type="NCBI Taxonomy" id="1261127"/>
    <lineage>
        <taxon>Bacteria</taxon>
        <taxon>Pseudomonadati</taxon>
        <taxon>Pseudomonadota</taxon>
        <taxon>Gammaproteobacteria</taxon>
        <taxon>Enterobacterales</taxon>
        <taxon>Enterobacteriaceae</taxon>
        <taxon>Citrobacter</taxon>
    </lineage>
</organism>
<sequence length="339" mass="38887">MQLLPYPESHHIQVKLDWLELSCLSNIYFTMRISELRNILENLDSFTSSDIGEEDAEVENEIQRLLEQYQQRKDILGDSYPFVFNEQTLCLELIEGTLEQLTVDQHIYLYCLYFSHMSASRLFSGLETPTNQQRDLLQIAATIALAGYVQGHSISFGWPRPDSSKFYDALTRAVDLIGEGRVKSIEDVNRYLQSRPHKDAGIDVIAWKDNNPRDMYPGNKIICFAQVASGNDWRSKAVKEDISVIQNHWLSQRIYRIIDAIVIPFDFESDDESIKRDHISLIAEEFGAVLHRLRLPACFKKGLELLVSNPELLIERGNEINNISQYVISTTATLQQEAA</sequence>
<name>A0A0F6TY88_CITAM</name>
<dbReference type="KEGG" id="cama:F384_21335"/>
<dbReference type="EMBL" id="CP011132">
    <property type="protein sequence ID" value="AKE60926.1"/>
    <property type="molecule type" value="Genomic_DNA"/>
</dbReference>
<dbReference type="AlphaFoldDB" id="A0A0F6TY88"/>
<accession>A0A0F6TY88</accession>
<dbReference type="PATRIC" id="fig|1261127.3.peg.4436"/>
<evidence type="ECO:0000313" key="1">
    <source>
        <dbReference type="EMBL" id="AKE60926.1"/>
    </source>
</evidence>
<protein>
    <submittedName>
        <fullName evidence="1">Uncharacterized protein</fullName>
    </submittedName>
</protein>
<gene>
    <name evidence="1" type="ORF">F384_21335</name>
</gene>
<proteinExistence type="predicted"/>
<reference evidence="1 2" key="1">
    <citation type="journal article" date="2013" name="Appl. Microbiol. Biotechnol.">
        <title>Glycerol assimilation and production of 1,3-propanediol by Citrobacter amalonaticus Y19.</title>
        <authorList>
            <person name="Ainala S.K."/>
            <person name="Ashok S."/>
            <person name="Ko Y."/>
            <person name="Park S."/>
        </authorList>
    </citation>
    <scope>NUCLEOTIDE SEQUENCE [LARGE SCALE GENOMIC DNA]</scope>
    <source>
        <strain evidence="1 2">Y19</strain>
    </source>
</reference>